<dbReference type="Proteomes" id="UP001161247">
    <property type="component" value="Chromosome 3"/>
</dbReference>
<keyword evidence="2" id="KW-1015">Disulfide bond</keyword>
<sequence length="188" mass="20483">MPRKRRIRFTLLMAESTAIHATSNSTPVSATLYPAIYSFQNNSHILFLKKKIQYFKIIVNNKYLNVIFSCVYIGAKVQVQCRARDNNTVTVKVKGVTNEDGGYSIDVAGDHADEICEVSALSSPDTKCNKPFTNGDKAAVSLTDIGVQGTCRYANPIGFKNSTALDPACEDVLIELNCVAAPCLPNGE</sequence>
<dbReference type="Pfam" id="PF01190">
    <property type="entry name" value="Pollen_Ole_e_1"/>
    <property type="match status" value="1"/>
</dbReference>
<evidence type="ECO:0000313" key="3">
    <source>
        <dbReference type="EMBL" id="CAI9098992.1"/>
    </source>
</evidence>
<dbReference type="PANTHER" id="PTHR31614:SF2">
    <property type="entry name" value="F28N24.16 PROTEIN"/>
    <property type="match status" value="1"/>
</dbReference>
<proteinExistence type="inferred from homology"/>
<evidence type="ECO:0000313" key="4">
    <source>
        <dbReference type="Proteomes" id="UP001161247"/>
    </source>
</evidence>
<gene>
    <name evidence="3" type="ORF">OLC1_LOCUS9089</name>
</gene>
<dbReference type="EMBL" id="OX459120">
    <property type="protein sequence ID" value="CAI9098992.1"/>
    <property type="molecule type" value="Genomic_DNA"/>
</dbReference>
<evidence type="ECO:0000256" key="1">
    <source>
        <dbReference type="ARBA" id="ARBA00010049"/>
    </source>
</evidence>
<name>A0AAV1CU66_OLDCO</name>
<accession>A0AAV1CU66</accession>
<dbReference type="PANTHER" id="PTHR31614">
    <property type="entry name" value="PROTEIN DOWNSTREAM OF FLC-RELATED"/>
    <property type="match status" value="1"/>
</dbReference>
<keyword evidence="4" id="KW-1185">Reference proteome</keyword>
<evidence type="ECO:0000256" key="2">
    <source>
        <dbReference type="ARBA" id="ARBA00023157"/>
    </source>
</evidence>
<organism evidence="3 4">
    <name type="scientific">Oldenlandia corymbosa var. corymbosa</name>
    <dbReference type="NCBI Taxonomy" id="529605"/>
    <lineage>
        <taxon>Eukaryota</taxon>
        <taxon>Viridiplantae</taxon>
        <taxon>Streptophyta</taxon>
        <taxon>Embryophyta</taxon>
        <taxon>Tracheophyta</taxon>
        <taxon>Spermatophyta</taxon>
        <taxon>Magnoliopsida</taxon>
        <taxon>eudicotyledons</taxon>
        <taxon>Gunneridae</taxon>
        <taxon>Pentapetalae</taxon>
        <taxon>asterids</taxon>
        <taxon>lamiids</taxon>
        <taxon>Gentianales</taxon>
        <taxon>Rubiaceae</taxon>
        <taxon>Rubioideae</taxon>
        <taxon>Spermacoceae</taxon>
        <taxon>Hedyotis-Oldenlandia complex</taxon>
        <taxon>Oldenlandia</taxon>
    </lineage>
</organism>
<dbReference type="AlphaFoldDB" id="A0AAV1CU66"/>
<dbReference type="InterPro" id="IPR006041">
    <property type="entry name" value="Pollen_Ole_e1_allergen"/>
</dbReference>
<comment type="similarity">
    <text evidence="1">Belongs to the Ole e I family.</text>
</comment>
<protein>
    <submittedName>
        <fullName evidence="3">OLC1v1035735C1</fullName>
    </submittedName>
</protein>
<reference evidence="3" key="1">
    <citation type="submission" date="2023-03" db="EMBL/GenBank/DDBJ databases">
        <authorList>
            <person name="Julca I."/>
        </authorList>
    </citation>
    <scope>NUCLEOTIDE SEQUENCE</scope>
</reference>